<evidence type="ECO:0000313" key="2">
    <source>
        <dbReference type="EMBL" id="HHP68118.1"/>
    </source>
</evidence>
<proteinExistence type="predicted"/>
<name>A0A7J3XZC5_9CREN</name>
<reference evidence="2" key="1">
    <citation type="journal article" date="2020" name="mSystems">
        <title>Genome- and Community-Level Interaction Insights into Carbon Utilization and Element Cycling Functions of Hydrothermarchaeota in Hydrothermal Sediment.</title>
        <authorList>
            <person name="Zhou Z."/>
            <person name="Liu Y."/>
            <person name="Xu W."/>
            <person name="Pan J."/>
            <person name="Luo Z.H."/>
            <person name="Li M."/>
        </authorList>
    </citation>
    <scope>NUCLEOTIDE SEQUENCE [LARGE SCALE GENOMIC DNA]</scope>
    <source>
        <strain evidence="2">SpSt-110</strain>
    </source>
</reference>
<dbReference type="Pfam" id="PF04312">
    <property type="entry name" value="DUF460"/>
    <property type="match status" value="1"/>
</dbReference>
<dbReference type="PANTHER" id="PTHR40707:SF1">
    <property type="entry name" value="DUF460 DOMAIN-CONTAINING PROTEIN"/>
    <property type="match status" value="1"/>
</dbReference>
<comment type="caution">
    <text evidence="2">The sequence shown here is derived from an EMBL/GenBank/DDBJ whole genome shotgun (WGS) entry which is preliminary data.</text>
</comment>
<protein>
    <submittedName>
        <fullName evidence="2">DUF460 domain-containing protein</fullName>
    </submittedName>
</protein>
<gene>
    <name evidence="2" type="ORF">ENM60_04960</name>
</gene>
<feature type="coiled-coil region" evidence="1">
    <location>
        <begin position="447"/>
        <end position="532"/>
    </location>
</feature>
<dbReference type="EMBL" id="DRYK01000061">
    <property type="protein sequence ID" value="HHP68118.1"/>
    <property type="molecule type" value="Genomic_DNA"/>
</dbReference>
<dbReference type="PANTHER" id="PTHR40707">
    <property type="entry name" value="POSSIBLE NUCLEASE OF RNASE H FOLD, RUVC/YQGF FAMILY"/>
    <property type="match status" value="1"/>
</dbReference>
<organism evidence="2">
    <name type="scientific">Thermogladius calderae</name>
    <dbReference type="NCBI Taxonomy" id="1200300"/>
    <lineage>
        <taxon>Archaea</taxon>
        <taxon>Thermoproteota</taxon>
        <taxon>Thermoprotei</taxon>
        <taxon>Desulfurococcales</taxon>
        <taxon>Desulfurococcaceae</taxon>
        <taxon>Thermogladius</taxon>
    </lineage>
</organism>
<accession>A0A7J3XZC5</accession>
<evidence type="ECO:0000256" key="1">
    <source>
        <dbReference type="SAM" id="Coils"/>
    </source>
</evidence>
<keyword evidence="1" id="KW-0175">Coiled coil</keyword>
<dbReference type="InterPro" id="IPR007408">
    <property type="entry name" value="DUF460"/>
</dbReference>
<sequence length="667" mass="75456">MPNAGERSERDLKDVCIIGVDIQPGSSPFSASGAKYSVVVLKNNTIRQEFRDATIGKIVRLAWECGSANIAVDNIYELAPDKKTLIKLFEMFPESTEIIQVTAGEGGFRDLDELKRILGLEHENTSDPLSSARIIAYAASKGIGLRIKRKVVKTKIIVTRGRSVSHGGMSYNRYMRSIRAGILSVTKDIKKILDENKIDYDLYMRKSKGGLERSVFIVYATREELYGIVKPVRTKGVKVVVKPVSDILMGNELKERSSRPIIVGIDPGMTTGIALVDLDGRVIHASSYRSVDRSIILNIISQHGIPIAVATDVSQAPELVEKMAAQTGAILVTPPRDLDSNEKQKLVEKALSLNKGLYLKDSHVKDALASAFKALNMFSDKILEINRFVRRYNLREKLPFIVREVLSGRPVNEVVEKYINLEISGAKTASPVVEDRSHRRGHDSSDIQTLWQRVVELEAAIQSLQKQLADKDELIKNLELELKLSRNLKWSEECERKVYVLTNELNELRRSLEEKDRRIEDLLNKINHLALAFKGVADGSLLAIPRLKRPSDILGISSTRVKIVFLDEALVLDDKVTGYLKSNKTIVLTRRKPLTEQPVVILEYQPVVEFEEFVVVERKILEEGERMWTELERKKREEEFNRVVKMIEEYQAQRMKKLGVNSFDRSI</sequence>
<dbReference type="AlphaFoldDB" id="A0A7J3XZC5"/>